<proteinExistence type="predicted"/>
<protein>
    <submittedName>
        <fullName evidence="1">Uncharacterized protein</fullName>
    </submittedName>
</protein>
<sequence length="80" mass="9308">MKFILTKKQFDFLITLDNVNNFILKHSFENNNAIFFVDDISSFQDIIYFNVVECGMDKEGAINSKGKQIYAVYDELLSQI</sequence>
<evidence type="ECO:0000313" key="1">
    <source>
        <dbReference type="EMBL" id="MCL3788618.1"/>
    </source>
</evidence>
<dbReference type="EMBL" id="SNUZ01000019">
    <property type="protein sequence ID" value="MCL3788618.1"/>
    <property type="molecule type" value="Genomic_DNA"/>
</dbReference>
<dbReference type="RefSeq" id="WP_249377435.1">
    <property type="nucleotide sequence ID" value="NZ_SNUZ01000019.1"/>
</dbReference>
<gene>
    <name evidence="1" type="ORF">E2N93_11635</name>
</gene>
<evidence type="ECO:0000313" key="2">
    <source>
        <dbReference type="Proteomes" id="UP001056693"/>
    </source>
</evidence>
<comment type="caution">
    <text evidence="1">The sequence shown here is derived from an EMBL/GenBank/DDBJ whole genome shotgun (WGS) entry which is preliminary data.</text>
</comment>
<dbReference type="Proteomes" id="UP001056693">
    <property type="component" value="Unassembled WGS sequence"/>
</dbReference>
<organism evidence="1 2">
    <name type="scientific">Ruminococcus bromii</name>
    <dbReference type="NCBI Taxonomy" id="40518"/>
    <lineage>
        <taxon>Bacteria</taxon>
        <taxon>Bacillati</taxon>
        <taxon>Bacillota</taxon>
        <taxon>Clostridia</taxon>
        <taxon>Eubacteriales</taxon>
        <taxon>Oscillospiraceae</taxon>
        <taxon>Ruminococcus</taxon>
    </lineage>
</organism>
<name>A0ABT0NK20_9FIRM</name>
<accession>A0ABT0NK20</accession>
<reference evidence="1 2" key="1">
    <citation type="submission" date="2019-03" db="EMBL/GenBank/DDBJ databases">
        <authorList>
            <person name="Molinero N."/>
            <person name="Sanchez B."/>
            <person name="Walker A."/>
            <person name="Duncan S."/>
            <person name="Delgado S."/>
            <person name="Margolles A."/>
        </authorList>
    </citation>
    <scope>NUCLEOTIDE SEQUENCE [LARGE SCALE GENOMIC DNA]</scope>
    <source>
        <strain evidence="1 2">IPLA60002</strain>
    </source>
</reference>
<keyword evidence="2" id="KW-1185">Reference proteome</keyword>